<dbReference type="HOGENOM" id="CLU_934141_0_0_1"/>
<feature type="region of interest" description="Disordered" evidence="1">
    <location>
        <begin position="224"/>
        <end position="298"/>
    </location>
</feature>
<feature type="compositionally biased region" description="Acidic residues" evidence="1">
    <location>
        <begin position="84"/>
        <end position="94"/>
    </location>
</feature>
<feature type="region of interest" description="Disordered" evidence="1">
    <location>
        <begin position="17"/>
        <end position="94"/>
    </location>
</feature>
<feature type="compositionally biased region" description="Polar residues" evidence="1">
    <location>
        <begin position="182"/>
        <end position="194"/>
    </location>
</feature>
<dbReference type="AlphaFoldDB" id="A0A0C3GMX1"/>
<dbReference type="EMBL" id="KN832882">
    <property type="protein sequence ID" value="KIM97460.1"/>
    <property type="molecule type" value="Genomic_DNA"/>
</dbReference>
<evidence type="ECO:0000256" key="1">
    <source>
        <dbReference type="SAM" id="MobiDB-lite"/>
    </source>
</evidence>
<dbReference type="InParanoid" id="A0A0C3GMX1"/>
<keyword evidence="3" id="KW-1185">Reference proteome</keyword>
<feature type="compositionally biased region" description="Basic and acidic residues" evidence="1">
    <location>
        <begin position="35"/>
        <end position="50"/>
    </location>
</feature>
<evidence type="ECO:0000313" key="3">
    <source>
        <dbReference type="Proteomes" id="UP000054321"/>
    </source>
</evidence>
<feature type="compositionally biased region" description="Basic and acidic residues" evidence="1">
    <location>
        <begin position="277"/>
        <end position="298"/>
    </location>
</feature>
<feature type="compositionally biased region" description="Polar residues" evidence="1">
    <location>
        <begin position="224"/>
        <end position="242"/>
    </location>
</feature>
<sequence length="298" mass="33142">MFPMVCDYANPRGRQGIVWTRFPLSTRPTPPDNEDQGKGNAREDPCRRSESPYLIIPSPEDDEENPPPDWLESVSDSELNIPDEPYEGFDAGDDDDELDAMIGIPEMARMGNKSFASLLTHQMAKDLVNQVIDTGLESWEFRWMSNVGTNRQCRVGWSRLIPQASRPTSKRGCSGPKESHTRPSTSAQSNSISLSEEKRGQLSQRKGELQTPLDILLGAWKSQAGQSNSKKGTSHMGNQGATHTKKQEAEVTKGQSASTSDDNVDSDEGFVFFGDYDSDRTITPRRARYQERGSHDSV</sequence>
<proteinExistence type="predicted"/>
<organism evidence="2 3">
    <name type="scientific">Oidiodendron maius (strain Zn)</name>
    <dbReference type="NCBI Taxonomy" id="913774"/>
    <lineage>
        <taxon>Eukaryota</taxon>
        <taxon>Fungi</taxon>
        <taxon>Dikarya</taxon>
        <taxon>Ascomycota</taxon>
        <taxon>Pezizomycotina</taxon>
        <taxon>Leotiomycetes</taxon>
        <taxon>Leotiomycetes incertae sedis</taxon>
        <taxon>Myxotrichaceae</taxon>
        <taxon>Oidiodendron</taxon>
    </lineage>
</organism>
<name>A0A0C3GMX1_OIDMZ</name>
<feature type="compositionally biased region" description="Basic and acidic residues" evidence="1">
    <location>
        <begin position="195"/>
        <end position="208"/>
    </location>
</feature>
<feature type="region of interest" description="Disordered" evidence="1">
    <location>
        <begin position="162"/>
        <end position="208"/>
    </location>
</feature>
<evidence type="ECO:0000313" key="2">
    <source>
        <dbReference type="EMBL" id="KIM97460.1"/>
    </source>
</evidence>
<accession>A0A0C3GMX1</accession>
<gene>
    <name evidence="2" type="ORF">OIDMADRAFT_58072</name>
</gene>
<reference evidence="3" key="2">
    <citation type="submission" date="2015-01" db="EMBL/GenBank/DDBJ databases">
        <title>Evolutionary Origins and Diversification of the Mycorrhizal Mutualists.</title>
        <authorList>
            <consortium name="DOE Joint Genome Institute"/>
            <consortium name="Mycorrhizal Genomics Consortium"/>
            <person name="Kohler A."/>
            <person name="Kuo A."/>
            <person name="Nagy L.G."/>
            <person name="Floudas D."/>
            <person name="Copeland A."/>
            <person name="Barry K.W."/>
            <person name="Cichocki N."/>
            <person name="Veneault-Fourrey C."/>
            <person name="LaButti K."/>
            <person name="Lindquist E.A."/>
            <person name="Lipzen A."/>
            <person name="Lundell T."/>
            <person name="Morin E."/>
            <person name="Murat C."/>
            <person name="Riley R."/>
            <person name="Ohm R."/>
            <person name="Sun H."/>
            <person name="Tunlid A."/>
            <person name="Henrissat B."/>
            <person name="Grigoriev I.V."/>
            <person name="Hibbett D.S."/>
            <person name="Martin F."/>
        </authorList>
    </citation>
    <scope>NUCLEOTIDE SEQUENCE [LARGE SCALE GENOMIC DNA]</scope>
    <source>
        <strain evidence="3">Zn</strain>
    </source>
</reference>
<protein>
    <submittedName>
        <fullName evidence="2">Uncharacterized protein</fullName>
    </submittedName>
</protein>
<reference evidence="2 3" key="1">
    <citation type="submission" date="2014-04" db="EMBL/GenBank/DDBJ databases">
        <authorList>
            <consortium name="DOE Joint Genome Institute"/>
            <person name="Kuo A."/>
            <person name="Martino E."/>
            <person name="Perotto S."/>
            <person name="Kohler A."/>
            <person name="Nagy L.G."/>
            <person name="Floudas D."/>
            <person name="Copeland A."/>
            <person name="Barry K.W."/>
            <person name="Cichocki N."/>
            <person name="Veneault-Fourrey C."/>
            <person name="LaButti K."/>
            <person name="Lindquist E.A."/>
            <person name="Lipzen A."/>
            <person name="Lundell T."/>
            <person name="Morin E."/>
            <person name="Murat C."/>
            <person name="Sun H."/>
            <person name="Tunlid A."/>
            <person name="Henrissat B."/>
            <person name="Grigoriev I.V."/>
            <person name="Hibbett D.S."/>
            <person name="Martin F."/>
            <person name="Nordberg H.P."/>
            <person name="Cantor M.N."/>
            <person name="Hua S.X."/>
        </authorList>
    </citation>
    <scope>NUCLEOTIDE SEQUENCE [LARGE SCALE GENOMIC DNA]</scope>
    <source>
        <strain evidence="2 3">Zn</strain>
    </source>
</reference>
<dbReference type="Proteomes" id="UP000054321">
    <property type="component" value="Unassembled WGS sequence"/>
</dbReference>